<dbReference type="RefSeq" id="WP_117660734.1">
    <property type="nucleotide sequence ID" value="NZ_QSRA01000028.1"/>
</dbReference>
<dbReference type="InterPro" id="IPR003594">
    <property type="entry name" value="HATPase_dom"/>
</dbReference>
<keyword evidence="6" id="KW-0418">Kinase</keyword>
<dbReference type="CDD" id="cd17546">
    <property type="entry name" value="REC_hyHK_CKI1_RcsC-like"/>
    <property type="match status" value="1"/>
</dbReference>
<dbReference type="Pfam" id="PF02518">
    <property type="entry name" value="HATPase_c"/>
    <property type="match status" value="1"/>
</dbReference>
<reference evidence="13 14" key="1">
    <citation type="submission" date="2018-08" db="EMBL/GenBank/DDBJ databases">
        <title>A genome reference for cultivated species of the human gut microbiota.</title>
        <authorList>
            <person name="Zou Y."/>
            <person name="Xue W."/>
            <person name="Luo G."/>
        </authorList>
    </citation>
    <scope>NUCLEOTIDE SEQUENCE [LARGE SCALE GENOMIC DNA]</scope>
    <source>
        <strain evidence="13 14">TF09-3</strain>
    </source>
</reference>
<dbReference type="SUPFAM" id="SSF52172">
    <property type="entry name" value="CheY-like"/>
    <property type="match status" value="1"/>
</dbReference>
<evidence type="ECO:0000259" key="11">
    <source>
        <dbReference type="PROSITE" id="PS50109"/>
    </source>
</evidence>
<dbReference type="Pfam" id="PF00512">
    <property type="entry name" value="HisKA"/>
    <property type="match status" value="1"/>
</dbReference>
<dbReference type="GO" id="GO:0000155">
    <property type="term" value="F:phosphorelay sensor kinase activity"/>
    <property type="evidence" value="ECO:0007669"/>
    <property type="project" value="InterPro"/>
</dbReference>
<evidence type="ECO:0000256" key="5">
    <source>
        <dbReference type="ARBA" id="ARBA00022679"/>
    </source>
</evidence>
<feature type="domain" description="Histidine kinase" evidence="11">
    <location>
        <begin position="352"/>
        <end position="576"/>
    </location>
</feature>
<dbReference type="SUPFAM" id="SSF55874">
    <property type="entry name" value="ATPase domain of HSP90 chaperone/DNA topoisomerase II/histidine kinase"/>
    <property type="match status" value="1"/>
</dbReference>
<comment type="caution">
    <text evidence="13">The sequence shown here is derived from an EMBL/GenBank/DDBJ whole genome shotgun (WGS) entry which is preliminary data.</text>
</comment>
<dbReference type="SMART" id="SM00448">
    <property type="entry name" value="REC"/>
    <property type="match status" value="1"/>
</dbReference>
<feature type="transmembrane region" description="Helical" evidence="10">
    <location>
        <begin position="288"/>
        <end position="310"/>
    </location>
</feature>
<feature type="modified residue" description="4-aspartylphosphate" evidence="9">
    <location>
        <position position="650"/>
    </location>
</feature>
<dbReference type="PANTHER" id="PTHR43047">
    <property type="entry name" value="TWO-COMPONENT HISTIDINE PROTEIN KINASE"/>
    <property type="match status" value="1"/>
</dbReference>
<feature type="domain" description="Response regulatory" evidence="12">
    <location>
        <begin position="598"/>
        <end position="719"/>
    </location>
</feature>
<dbReference type="InterPro" id="IPR004358">
    <property type="entry name" value="Sig_transdc_His_kin-like_C"/>
</dbReference>
<sequence>MILDIKRKKKEKRIRLFGALIGICVAVVSLLYFFHAEKAEAEKRLVEIVNYVKVQCSTYTHYNESSESKSLLRAIESARQMSTNINMETENGGHLSREFLKENLQTLWVDGILVLDTEGNIDCEYSMDESLTDEITEYLQKDIIMEYSGYEERTYSERFTREDGSSIDIAACARKDASGIVAVYYYTPSEFVRNYTLTIQGLLNGYSLQKDGTIIVADEGIIVASNDESLLGQNTADNEVVQAMKKHTDSQHIYHLRKEGTGCYGIMLKQRDYYIYAYLPDMEVFRNLPLGVISVIFLYFLMFSIFWFWTYRTNQAHQKKEQEKDEKYKAELLIAAKRAEAANEAKTEFLQRMSHDIRTPINGICGMIDMAEHYADDMEKQTEYRAKIKEASNLLLELVNDVLDMSKLESGEVVLEESPFNLNKIFEEVLVVIEQIAAEQNIRIVWEKKEIKHCGLIGSPRYVKRVMMNILSNAVKYNRENGQIYISCREIPSEQPEMPIIEFVCRDTGIGMTDEFQKHIFEPFAQEHTGSRTKFAGTGLGMPITKKLIEKMGGTITFESEKGVGTTFVIRVPFKIDPDVDKREEQKDVSEKSIKGLHILLAEDNELNMEIAEFVLQNEGADVTKAWDGQEAVELFRNSEPGEFDVILMDIMMPVMNGYEAAKMIRSLDREDAKEVPIIAMTANAFTEDRIRAKEAGMDEHVAKPVDVELLIKIIYKLVG</sequence>
<dbReference type="Gene3D" id="1.10.287.130">
    <property type="match status" value="1"/>
</dbReference>
<dbReference type="SMART" id="SM00388">
    <property type="entry name" value="HisKA"/>
    <property type="match status" value="1"/>
</dbReference>
<evidence type="ECO:0000256" key="8">
    <source>
        <dbReference type="ARBA" id="ARBA00024867"/>
    </source>
</evidence>
<protein>
    <recommendedName>
        <fullName evidence="3">Stage 0 sporulation protein A homolog</fullName>
        <ecNumber evidence="2">2.7.13.3</ecNumber>
    </recommendedName>
</protein>
<keyword evidence="5" id="KW-0808">Transferase</keyword>
<dbReference type="EMBL" id="QSRA01000028">
    <property type="protein sequence ID" value="RGK79404.1"/>
    <property type="molecule type" value="Genomic_DNA"/>
</dbReference>
<dbReference type="InterPro" id="IPR036097">
    <property type="entry name" value="HisK_dim/P_sf"/>
</dbReference>
<name>A0A3E4PH93_9FIRM</name>
<evidence type="ECO:0000256" key="9">
    <source>
        <dbReference type="PROSITE-ProRule" id="PRU00169"/>
    </source>
</evidence>
<dbReference type="SUPFAM" id="SSF47384">
    <property type="entry name" value="Homodimeric domain of signal transducing histidine kinase"/>
    <property type="match status" value="1"/>
</dbReference>
<dbReference type="PRINTS" id="PR00344">
    <property type="entry name" value="BCTRLSENSOR"/>
</dbReference>
<dbReference type="Gene3D" id="3.30.565.10">
    <property type="entry name" value="Histidine kinase-like ATPase, C-terminal domain"/>
    <property type="match status" value="1"/>
</dbReference>
<dbReference type="AlphaFoldDB" id="A0A3E4PH93"/>
<dbReference type="Gene3D" id="3.40.50.2300">
    <property type="match status" value="1"/>
</dbReference>
<dbReference type="InterPro" id="IPR003661">
    <property type="entry name" value="HisK_dim/P_dom"/>
</dbReference>
<organism evidence="13 14">
    <name type="scientific">Dorea formicigenerans</name>
    <dbReference type="NCBI Taxonomy" id="39486"/>
    <lineage>
        <taxon>Bacteria</taxon>
        <taxon>Bacillati</taxon>
        <taxon>Bacillota</taxon>
        <taxon>Clostridia</taxon>
        <taxon>Lachnospirales</taxon>
        <taxon>Lachnospiraceae</taxon>
        <taxon>Dorea</taxon>
    </lineage>
</organism>
<dbReference type="CDD" id="cd00082">
    <property type="entry name" value="HisKA"/>
    <property type="match status" value="1"/>
</dbReference>
<keyword evidence="10" id="KW-0472">Membrane</keyword>
<keyword evidence="7" id="KW-0902">Two-component regulatory system</keyword>
<dbReference type="SMART" id="SM00387">
    <property type="entry name" value="HATPase_c"/>
    <property type="match status" value="1"/>
</dbReference>
<evidence type="ECO:0000313" key="13">
    <source>
        <dbReference type="EMBL" id="RGK79404.1"/>
    </source>
</evidence>
<dbReference type="PROSITE" id="PS50109">
    <property type="entry name" value="HIS_KIN"/>
    <property type="match status" value="1"/>
</dbReference>
<keyword evidence="4 9" id="KW-0597">Phosphoprotein</keyword>
<gene>
    <name evidence="13" type="ORF">DXC93_14935</name>
</gene>
<proteinExistence type="predicted"/>
<evidence type="ECO:0000256" key="4">
    <source>
        <dbReference type="ARBA" id="ARBA00022553"/>
    </source>
</evidence>
<evidence type="ECO:0000313" key="14">
    <source>
        <dbReference type="Proteomes" id="UP000261324"/>
    </source>
</evidence>
<keyword evidence="10" id="KW-0812">Transmembrane</keyword>
<dbReference type="InterPro" id="IPR001789">
    <property type="entry name" value="Sig_transdc_resp-reg_receiver"/>
</dbReference>
<evidence type="ECO:0000256" key="7">
    <source>
        <dbReference type="ARBA" id="ARBA00023012"/>
    </source>
</evidence>
<dbReference type="InterPro" id="IPR005467">
    <property type="entry name" value="His_kinase_dom"/>
</dbReference>
<dbReference type="PROSITE" id="PS50110">
    <property type="entry name" value="RESPONSE_REGULATORY"/>
    <property type="match status" value="1"/>
</dbReference>
<accession>A0A3E4PH93</accession>
<dbReference type="Proteomes" id="UP000261324">
    <property type="component" value="Unassembled WGS sequence"/>
</dbReference>
<evidence type="ECO:0000259" key="12">
    <source>
        <dbReference type="PROSITE" id="PS50110"/>
    </source>
</evidence>
<dbReference type="EC" id="2.7.13.3" evidence="2"/>
<evidence type="ECO:0000256" key="3">
    <source>
        <dbReference type="ARBA" id="ARBA00018672"/>
    </source>
</evidence>
<evidence type="ECO:0000256" key="6">
    <source>
        <dbReference type="ARBA" id="ARBA00022777"/>
    </source>
</evidence>
<comment type="catalytic activity">
    <reaction evidence="1">
        <text>ATP + protein L-histidine = ADP + protein N-phospho-L-histidine.</text>
        <dbReference type="EC" id="2.7.13.3"/>
    </reaction>
</comment>
<evidence type="ECO:0000256" key="10">
    <source>
        <dbReference type="SAM" id="Phobius"/>
    </source>
</evidence>
<feature type="transmembrane region" description="Helical" evidence="10">
    <location>
        <begin position="16"/>
        <end position="34"/>
    </location>
</feature>
<dbReference type="InterPro" id="IPR011006">
    <property type="entry name" value="CheY-like_superfamily"/>
</dbReference>
<keyword evidence="10" id="KW-1133">Transmembrane helix</keyword>
<evidence type="ECO:0000256" key="2">
    <source>
        <dbReference type="ARBA" id="ARBA00012438"/>
    </source>
</evidence>
<dbReference type="Pfam" id="PF00072">
    <property type="entry name" value="Response_reg"/>
    <property type="match status" value="1"/>
</dbReference>
<evidence type="ECO:0000256" key="1">
    <source>
        <dbReference type="ARBA" id="ARBA00000085"/>
    </source>
</evidence>
<dbReference type="InterPro" id="IPR036890">
    <property type="entry name" value="HATPase_C_sf"/>
</dbReference>
<comment type="function">
    <text evidence="8">May play the central regulatory role in sporulation. It may be an element of the effector pathway responsible for the activation of sporulation genes in response to nutritional stress. Spo0A may act in concert with spo0H (a sigma factor) to control the expression of some genes that are critical to the sporulation process.</text>
</comment>